<evidence type="ECO:0000313" key="3">
    <source>
        <dbReference type="EMBL" id="SCY72385.1"/>
    </source>
</evidence>
<dbReference type="Proteomes" id="UP000199502">
    <property type="component" value="Unassembled WGS sequence"/>
</dbReference>
<feature type="signal peptide" evidence="2">
    <location>
        <begin position="1"/>
        <end position="22"/>
    </location>
</feature>
<dbReference type="Pfam" id="PF03401">
    <property type="entry name" value="TctC"/>
    <property type="match status" value="1"/>
</dbReference>
<feature type="chain" id="PRO_5011625825" evidence="2">
    <location>
        <begin position="23"/>
        <end position="319"/>
    </location>
</feature>
<gene>
    <name evidence="3" type="ORF">SAMN05660710_02501</name>
</gene>
<dbReference type="PIRSF" id="PIRSF017082">
    <property type="entry name" value="YflP"/>
    <property type="match status" value="1"/>
</dbReference>
<dbReference type="STRING" id="336292.SAMN05660710_02501"/>
<evidence type="ECO:0000256" key="2">
    <source>
        <dbReference type="SAM" id="SignalP"/>
    </source>
</evidence>
<dbReference type="SUPFAM" id="SSF53850">
    <property type="entry name" value="Periplasmic binding protein-like II"/>
    <property type="match status" value="1"/>
</dbReference>
<comment type="similarity">
    <text evidence="1">Belongs to the UPF0065 (bug) family.</text>
</comment>
<protein>
    <submittedName>
        <fullName evidence="3">Putative tricarboxylic transport membrane protein</fullName>
    </submittedName>
</protein>
<name>A0A1G5I891_9RHOB</name>
<dbReference type="InterPro" id="IPR005064">
    <property type="entry name" value="BUG"/>
</dbReference>
<proteinExistence type="inferred from homology"/>
<evidence type="ECO:0000313" key="4">
    <source>
        <dbReference type="Proteomes" id="UP000199502"/>
    </source>
</evidence>
<keyword evidence="2" id="KW-0732">Signal</keyword>
<evidence type="ECO:0000256" key="1">
    <source>
        <dbReference type="ARBA" id="ARBA00006987"/>
    </source>
</evidence>
<reference evidence="3 4" key="1">
    <citation type="submission" date="2016-10" db="EMBL/GenBank/DDBJ databases">
        <authorList>
            <person name="de Groot N.N."/>
        </authorList>
    </citation>
    <scope>NUCLEOTIDE SEQUENCE [LARGE SCALE GENOMIC DNA]</scope>
    <source>
        <strain evidence="3 4">CGMCC 1.8925</strain>
    </source>
</reference>
<sequence length="319" mass="33730">MKIWTRAAAAALMMTVAAPAMAQECIAPANPGGGWDFTCRQIGRIMTDLGLVPNMVQVTNLAGAGGGVAYTQVVSKRGSDPAVFVAASSATTTRLAQNAFAGATADQVRWVGSIGGDPGVIVVAQDSPFQDLKDLVEAIKADPGSVAFAGGSAVGGFDHLKVLMMLDKAGFEDMRAVKYVGLDGGADAITQTVGGFTQAMTGDLSEITGFIRSGDVRPIAVLSEKRVSGFEDVPTAKEQGVDIVAMNWRGIYVPKDISDEDYQAWVEKLQQVGESEQWQTVMAENGLEPYMILGDEFQTFVDANIAEIQEVSREIGLLQ</sequence>
<dbReference type="AlphaFoldDB" id="A0A1G5I891"/>
<dbReference type="EMBL" id="FMVT01000008">
    <property type="protein sequence ID" value="SCY72385.1"/>
    <property type="molecule type" value="Genomic_DNA"/>
</dbReference>
<dbReference type="PANTHER" id="PTHR42928:SF3">
    <property type="entry name" value="UPF0065 PROTEIN YFLP"/>
    <property type="match status" value="1"/>
</dbReference>
<dbReference type="OrthoDB" id="9780943at2"/>
<organism evidence="3 4">
    <name type="scientific">Paracoccus tibetensis</name>
    <dbReference type="NCBI Taxonomy" id="336292"/>
    <lineage>
        <taxon>Bacteria</taxon>
        <taxon>Pseudomonadati</taxon>
        <taxon>Pseudomonadota</taxon>
        <taxon>Alphaproteobacteria</taxon>
        <taxon>Rhodobacterales</taxon>
        <taxon>Paracoccaceae</taxon>
        <taxon>Paracoccus</taxon>
    </lineage>
</organism>
<keyword evidence="4" id="KW-1185">Reference proteome</keyword>
<dbReference type="PANTHER" id="PTHR42928">
    <property type="entry name" value="TRICARBOXYLATE-BINDING PROTEIN"/>
    <property type="match status" value="1"/>
</dbReference>
<dbReference type="Gene3D" id="3.40.190.150">
    <property type="entry name" value="Bordetella uptake gene, domain 1"/>
    <property type="match status" value="1"/>
</dbReference>
<dbReference type="InterPro" id="IPR042100">
    <property type="entry name" value="Bug_dom1"/>
</dbReference>
<dbReference type="Gene3D" id="3.40.190.10">
    <property type="entry name" value="Periplasmic binding protein-like II"/>
    <property type="match status" value="1"/>
</dbReference>
<dbReference type="CDD" id="cd07012">
    <property type="entry name" value="PBP2_Bug_TTT"/>
    <property type="match status" value="1"/>
</dbReference>
<accession>A0A1G5I891</accession>